<feature type="transmembrane region" description="Helical" evidence="1">
    <location>
        <begin position="6"/>
        <end position="23"/>
    </location>
</feature>
<organism evidence="2 3">
    <name type="scientific">Flavobacterium keumense</name>
    <dbReference type="NCBI Taxonomy" id="1306518"/>
    <lineage>
        <taxon>Bacteria</taxon>
        <taxon>Pseudomonadati</taxon>
        <taxon>Bacteroidota</taxon>
        <taxon>Flavobacteriia</taxon>
        <taxon>Flavobacteriales</taxon>
        <taxon>Flavobacteriaceae</taxon>
        <taxon>Flavobacterium</taxon>
    </lineage>
</organism>
<evidence type="ECO:0008006" key="4">
    <source>
        <dbReference type="Google" id="ProtNLM"/>
    </source>
</evidence>
<dbReference type="SUPFAM" id="SSF55136">
    <property type="entry name" value="Probable bacterial effector-binding domain"/>
    <property type="match status" value="1"/>
</dbReference>
<keyword evidence="3" id="KW-1185">Reference proteome</keyword>
<protein>
    <recommendedName>
        <fullName evidence="4">Effector-binding domain-containing protein</fullName>
    </recommendedName>
</protein>
<name>A0ABY8N5K4_9FLAO</name>
<sequence length="303" mass="34783">MNAKIKWSIVIILSALLGWYFLIKQSDYIISFKAKTATGTISQGVQEWAFNQNRVGKETVAILEKKEYEQLKLEFSKGDRKVEYNWEINAINDSTSEVSIGIKELGHSFYNRLTAPFIETPFKKEQIARVTDFKNGLEQHLKAFKVKVEGEGSSKSDYVAYIKLTSIMSEKAQTMISNDGYITGYLQKNNIKIIGKPYVEVTNWNRDKETLEFNYCFPVSKQAIQVPDAKVKFKAIPSIKGLKATYYGNFRTSDRAWFALIDYAKRNQINLENRVLENFLANPFNGGNELEWETKIIIPFASK</sequence>
<keyword evidence="1" id="KW-1133">Transmembrane helix</keyword>
<dbReference type="Gene3D" id="3.20.80.10">
    <property type="entry name" value="Regulatory factor, effector binding domain"/>
    <property type="match status" value="1"/>
</dbReference>
<dbReference type="EMBL" id="CP092332">
    <property type="protein sequence ID" value="WGK94913.1"/>
    <property type="molecule type" value="Genomic_DNA"/>
</dbReference>
<reference evidence="2 3" key="1">
    <citation type="submission" date="2023-06" db="EMBL/GenBank/DDBJ databases">
        <title>Complete Genome Sequence of Flavobacterium keumense K3R-10.</title>
        <authorList>
            <person name="Jeong H."/>
            <person name="Jhang S.Y."/>
            <person name="Kim J.N."/>
        </authorList>
    </citation>
    <scope>NUCLEOTIDE SEQUENCE [LARGE SCALE GENOMIC DNA]</scope>
    <source>
        <strain evidence="2 3">K3R-10</strain>
    </source>
</reference>
<evidence type="ECO:0000313" key="2">
    <source>
        <dbReference type="EMBL" id="WGK94913.1"/>
    </source>
</evidence>
<dbReference type="InterPro" id="IPR011256">
    <property type="entry name" value="Reg_factor_effector_dom_sf"/>
</dbReference>
<evidence type="ECO:0000313" key="3">
    <source>
        <dbReference type="Proteomes" id="UP001232117"/>
    </source>
</evidence>
<dbReference type="RefSeq" id="WP_264534469.1">
    <property type="nucleotide sequence ID" value="NZ_CP092332.1"/>
</dbReference>
<keyword evidence="1" id="KW-0472">Membrane</keyword>
<keyword evidence="1" id="KW-0812">Transmembrane</keyword>
<gene>
    <name evidence="2" type="ORF">MG292_01425</name>
</gene>
<dbReference type="Proteomes" id="UP001232117">
    <property type="component" value="Chromosome"/>
</dbReference>
<accession>A0ABY8N5K4</accession>
<proteinExistence type="predicted"/>
<evidence type="ECO:0000256" key="1">
    <source>
        <dbReference type="SAM" id="Phobius"/>
    </source>
</evidence>